<evidence type="ECO:0000259" key="1">
    <source>
        <dbReference type="Pfam" id="PF01569"/>
    </source>
</evidence>
<evidence type="ECO:0000313" key="4">
    <source>
        <dbReference type="Proteomes" id="UP000502756"/>
    </source>
</evidence>
<evidence type="ECO:0000259" key="2">
    <source>
        <dbReference type="Pfam" id="PF17897"/>
    </source>
</evidence>
<name>A0A6M5Y3Q5_9BACT</name>
<dbReference type="AlphaFoldDB" id="A0A6M5Y3Q5"/>
<dbReference type="SUPFAM" id="SSF48317">
    <property type="entry name" value="Acid phosphatase/Vanadium-dependent haloperoxidase"/>
    <property type="match status" value="1"/>
</dbReference>
<organism evidence="3 4">
    <name type="scientific">Spirosoma taeanense</name>
    <dbReference type="NCBI Taxonomy" id="2735870"/>
    <lineage>
        <taxon>Bacteria</taxon>
        <taxon>Pseudomonadati</taxon>
        <taxon>Bacteroidota</taxon>
        <taxon>Cytophagia</taxon>
        <taxon>Cytophagales</taxon>
        <taxon>Cytophagaceae</taxon>
        <taxon>Spirosoma</taxon>
    </lineage>
</organism>
<dbReference type="Pfam" id="PF01569">
    <property type="entry name" value="PAP2"/>
    <property type="match status" value="1"/>
</dbReference>
<dbReference type="InterPro" id="IPR000326">
    <property type="entry name" value="PAP2/HPO"/>
</dbReference>
<dbReference type="CDD" id="cd03398">
    <property type="entry name" value="PAP2_haloperoxidase"/>
    <property type="match status" value="1"/>
</dbReference>
<dbReference type="PANTHER" id="PTHR34599:SF2">
    <property type="entry name" value="TRAF-TYPE DOMAIN-CONTAINING PROTEIN"/>
    <property type="match status" value="1"/>
</dbReference>
<dbReference type="Pfam" id="PF17897">
    <property type="entry name" value="VCPO_N"/>
    <property type="match status" value="1"/>
</dbReference>
<keyword evidence="4" id="KW-1185">Reference proteome</keyword>
<proteinExistence type="predicted"/>
<dbReference type="RefSeq" id="WP_171738219.1">
    <property type="nucleotide sequence ID" value="NZ_CP053435.1"/>
</dbReference>
<dbReference type="EMBL" id="CP053435">
    <property type="protein sequence ID" value="QJW88385.1"/>
    <property type="molecule type" value="Genomic_DNA"/>
</dbReference>
<evidence type="ECO:0000313" key="3">
    <source>
        <dbReference type="EMBL" id="QJW88385.1"/>
    </source>
</evidence>
<feature type="domain" description="Phosphatidic acid phosphatase type 2/haloperoxidase" evidence="1">
    <location>
        <begin position="339"/>
        <end position="463"/>
    </location>
</feature>
<dbReference type="Gene3D" id="1.10.606.20">
    <property type="match status" value="1"/>
</dbReference>
<protein>
    <submittedName>
        <fullName evidence="3">Phosphatase PAP2 family protein</fullName>
    </submittedName>
</protein>
<dbReference type="InterPro" id="IPR036938">
    <property type="entry name" value="PAP2/HPO_sf"/>
</dbReference>
<feature type="domain" description="Vanadium chloroperoxidase N-terminal" evidence="2">
    <location>
        <begin position="59"/>
        <end position="217"/>
    </location>
</feature>
<dbReference type="KEGG" id="stae:HNV11_02855"/>
<gene>
    <name evidence="3" type="ORF">HNV11_02855</name>
</gene>
<dbReference type="Proteomes" id="UP000502756">
    <property type="component" value="Chromosome"/>
</dbReference>
<dbReference type="PANTHER" id="PTHR34599">
    <property type="entry name" value="PEROXIDASE-RELATED"/>
    <property type="match status" value="1"/>
</dbReference>
<sequence length="477" mass="52575">MFPNLLLLPDSATPTALRQSIRWFWLLGCFYVLYSCTSPTPDVKPDPPLPVFPVGTPVASYNANTAVRWGDMALRITAGTPGNTPTYASRAFGYLGLAMYETTVHGMADHQSMVQQLSNLNTLPLPKSDSAYSWPLALNAGQAYLLRNLYEHTFPANLTAIDSLETAIRLAYSDTLRTEVAARSIAFGRAIAAAIYEWAKSDGGHEGYKNPFPTDYRLPTGTGFWVAPTDGQVAVARALHPQWGNNRTFAPASAKMPAPTPETYSTNANSAYFKLYKAVYDKNRQLTQAEKETALWWSDDPSQTFTPPGHSYKLASIAIKTSGANLALAVETYARTGMAVADAFICCFKTKYTHHNERPSTFIRANIDRTWSPFWPEPPFPGFSSGHSTQAAATATVLTDLFGANVHFTDDSHVGHPKDQLRNIEFKARTFNSFWEAAEESGWSRILGGIHTQQDNEAGLLQGKKIGESINQLVWKK</sequence>
<reference evidence="3 4" key="1">
    <citation type="submission" date="2020-05" db="EMBL/GenBank/DDBJ databases">
        <title>Genome sequencing of Spirosoma sp. TS118.</title>
        <authorList>
            <person name="Lee J.-H."/>
            <person name="Jeong S."/>
            <person name="Zhao L."/>
            <person name="Jung J.-H."/>
            <person name="Kim M.-K."/>
            <person name="Lim S."/>
        </authorList>
    </citation>
    <scope>NUCLEOTIDE SEQUENCE [LARGE SCALE GENOMIC DNA]</scope>
    <source>
        <strain evidence="3 4">TS118</strain>
    </source>
</reference>
<dbReference type="InterPro" id="IPR041067">
    <property type="entry name" value="VCPO_N"/>
</dbReference>
<accession>A0A6M5Y3Q5</accession>
<dbReference type="InterPro" id="IPR052559">
    <property type="entry name" value="V-haloperoxidase"/>
</dbReference>